<dbReference type="PANTHER" id="PTHR45700">
    <property type="entry name" value="UBIQUITIN-PROTEIN LIGASE E3C"/>
    <property type="match status" value="1"/>
</dbReference>
<dbReference type="GO" id="GO:0000209">
    <property type="term" value="P:protein polyubiquitination"/>
    <property type="evidence" value="ECO:0007669"/>
    <property type="project" value="InterPro"/>
</dbReference>
<feature type="compositionally biased region" description="Basic and acidic residues" evidence="9">
    <location>
        <begin position="254"/>
        <end position="298"/>
    </location>
</feature>
<evidence type="ECO:0000256" key="8">
    <source>
        <dbReference type="PROSITE-ProRule" id="PRU00176"/>
    </source>
</evidence>
<feature type="region of interest" description="Disordered" evidence="9">
    <location>
        <begin position="1"/>
        <end position="76"/>
    </location>
</feature>
<dbReference type="InterPro" id="IPR035983">
    <property type="entry name" value="Hect_E3_ubiquitin_ligase"/>
</dbReference>
<dbReference type="CDD" id="cd23766">
    <property type="entry name" value="IQCG"/>
    <property type="match status" value="1"/>
</dbReference>
<sequence>MASGGEGQPTPGSGSKTKKGKKLHITEFLKPEKSSRWADDDLDDSNLDGLAPLPTAPGEGPSYSAGGLSRPAVPSRPLPSHPPFKVYISNVPFQADAERIATIFYPELQVADVLVLRHRDTGNAKGCFVEFETREDLEKALHKNGTVVQGRPINVDVAEERPAHSHGDAGRDDYGGCRERRRGFGEGGFEDERGGGGGFGRERSRGGGFADSYGRDRSSGGSFADSYGRNRGGPPHRDAPDAGGRGYGFSRGGGYEEDRFGDRRGFDGRPDDRGRDRGGFSGRHEEEAGGDRWGRAPPREAPPLSREASREPPPTGERPRIALAPRTKPLGVELDAPAPTARKSNPFGDAKPNDAAARIREIDEREAKRKAEAAAKHATDLAEAKAAEARRAAQAPRPESLPPTPTAGVRTANGDAASEEGSGSAAGVSTPTAGGDSTPTAAGVERRGGGRGGRGGSGEFGQYAGKKKVDLRGRSRAEETREQMLERTRAEREQRRQAKLEQKSATVIQAFWRGRHTVAELRRLVREAWRSRYGDSGERTNGDALAVEGAFLRGLCFFCRVGDPADVLSLAGACHIAAAGLRSAGAPALCAAAAGRAGSRARVLHQAGALAGLCLRALAAHPQLAAQLAAPRAALVGPAAALLEALLLLSDLAPWQRALGIEGGADAAATLLGCLAARHAIFPALATILRVPAAEELLAAVAARVLALKRPAAAPAAAQLPHLLCMPLLWRRCPTLQAAAPGLWAHGVATLAPAAAAGRLADWLPAGGEGGRGGAALALLGNLAEAGGASLSDAAAARRDSARTLALQLTAVTRALLALAPWRPMFAAPAVSDDEAEGAAGGSKPAHGAPVRADGAAAGALAWEGTAPPVPALAGQLVRRLWFSYLKGAWADGCWAAPDDGLADPGWMLPLVVFAHVYTAHLVVTTFEEMYERERPLPLAELHPPGPSDSGSGSGPGGASAGVLGLLKYALRQVLWVEGVPQGGWPPAAAALRSRLRAHAGALLGRLYDRNCRRAFASEAAFLSAGLPPERFRAETEAAAAARGGLTEATQTRFWALLRHAPMLVSFQDRARLFQAVVAANRAAVRSMDTMSGAMGHKFVTIRRSSLLEDGFAQLGDLQGEGLRGRIRIQFVDEYGAEEAGVDGGGLFKDFLECLVREGFDPRLGLFQTTADQRLYPAPAAVCCILGALAYYEFLGRMIGKALYEGILLELPLAGFFLKKLLARGCDLNDLPTLDAELYRSLLLLRDYRGSVEDLALTFTISNNAFGDNREVELVAGGAQRVVTAGNRTEYIMRVANFRLNAQIRAASNAFRAGLEAVIERGWMRMFHESELQVLIGGEGGAGLDLADLRAHVNYAGGYHEEHPVIQELWRALDGFTPEQQAGFLRFVTACSRPPLLGFRYLEPQLCVQMAGSALDVAAQQRLPTSATCMNLLKLPPYRSAHLIRDKLLFAVRNAAGFDLS</sequence>
<evidence type="ECO:0000259" key="11">
    <source>
        <dbReference type="PROSITE" id="PS50237"/>
    </source>
</evidence>
<dbReference type="InterPro" id="IPR000504">
    <property type="entry name" value="RRM_dom"/>
</dbReference>
<comment type="similarity">
    <text evidence="6">Belongs to the UPL family.</text>
</comment>
<evidence type="ECO:0000256" key="4">
    <source>
        <dbReference type="ARBA" id="ARBA00022786"/>
    </source>
</evidence>
<dbReference type="SMART" id="SM00119">
    <property type="entry name" value="HECTc"/>
    <property type="match status" value="1"/>
</dbReference>
<dbReference type="PROSITE" id="PS50096">
    <property type="entry name" value="IQ"/>
    <property type="match status" value="1"/>
</dbReference>
<comment type="function">
    <text evidence="5">Probable E3 ubiquitin-protein ligase which mediates ubiquitination and subsequent proteasomal degradation of target proteins.</text>
</comment>
<feature type="compositionally biased region" description="Basic and acidic residues" evidence="9">
    <location>
        <begin position="24"/>
        <end position="39"/>
    </location>
</feature>
<dbReference type="PROSITE" id="PS50237">
    <property type="entry name" value="HECT"/>
    <property type="match status" value="1"/>
</dbReference>
<feature type="domain" description="HECT" evidence="11">
    <location>
        <begin position="1119"/>
        <end position="1461"/>
    </location>
</feature>
<dbReference type="SUPFAM" id="SSF56204">
    <property type="entry name" value="Hect, E3 ligase catalytic domain"/>
    <property type="match status" value="1"/>
</dbReference>
<dbReference type="FunFam" id="3.30.2410.10:FF:000011">
    <property type="entry name" value="Putative Ubiquitin-protein ligase E3C"/>
    <property type="match status" value="1"/>
</dbReference>
<dbReference type="EMBL" id="JALJOU010000004">
    <property type="protein sequence ID" value="KAK9843988.1"/>
    <property type="molecule type" value="Genomic_DNA"/>
</dbReference>
<protein>
    <recommendedName>
        <fullName evidence="2">HECT-type E3 ubiquitin transferase</fullName>
        <ecNumber evidence="2">2.3.2.26</ecNumber>
    </recommendedName>
</protein>
<organism evidence="12 13">
    <name type="scientific">Elliptochloris bilobata</name>
    <dbReference type="NCBI Taxonomy" id="381761"/>
    <lineage>
        <taxon>Eukaryota</taxon>
        <taxon>Viridiplantae</taxon>
        <taxon>Chlorophyta</taxon>
        <taxon>core chlorophytes</taxon>
        <taxon>Trebouxiophyceae</taxon>
        <taxon>Trebouxiophyceae incertae sedis</taxon>
        <taxon>Elliptochloris clade</taxon>
        <taxon>Elliptochloris</taxon>
    </lineage>
</organism>
<comment type="catalytic activity">
    <reaction evidence="1">
        <text>S-ubiquitinyl-[E2 ubiquitin-conjugating enzyme]-L-cysteine + [acceptor protein]-L-lysine = [E2 ubiquitin-conjugating enzyme]-L-cysteine + N(6)-ubiquitinyl-[acceptor protein]-L-lysine.</text>
        <dbReference type="EC" id="2.3.2.26"/>
    </reaction>
</comment>
<dbReference type="InterPro" id="IPR012677">
    <property type="entry name" value="Nucleotide-bd_a/b_plait_sf"/>
</dbReference>
<dbReference type="Pfam" id="PF00076">
    <property type="entry name" value="RRM_1"/>
    <property type="match status" value="1"/>
</dbReference>
<evidence type="ECO:0000256" key="1">
    <source>
        <dbReference type="ARBA" id="ARBA00000885"/>
    </source>
</evidence>
<feature type="compositionally biased region" description="Basic and acidic residues" evidence="9">
    <location>
        <begin position="158"/>
        <end position="205"/>
    </location>
</feature>
<dbReference type="CDD" id="cd00078">
    <property type="entry name" value="HECTc"/>
    <property type="match status" value="1"/>
</dbReference>
<feature type="compositionally biased region" description="Low complexity" evidence="9">
    <location>
        <begin position="414"/>
        <end position="429"/>
    </location>
</feature>
<evidence type="ECO:0000313" key="12">
    <source>
        <dbReference type="EMBL" id="KAK9843988.1"/>
    </source>
</evidence>
<feature type="compositionally biased region" description="Basic and acidic residues" evidence="9">
    <location>
        <begin position="467"/>
        <end position="498"/>
    </location>
</feature>
<evidence type="ECO:0000256" key="5">
    <source>
        <dbReference type="ARBA" id="ARBA00057703"/>
    </source>
</evidence>
<dbReference type="PROSITE" id="PS50102">
    <property type="entry name" value="RRM"/>
    <property type="match status" value="1"/>
</dbReference>
<dbReference type="Gene3D" id="3.90.1750.10">
    <property type="entry name" value="Hect, E3 ligase catalytic domains"/>
    <property type="match status" value="1"/>
</dbReference>
<dbReference type="EC" id="2.3.2.26" evidence="2"/>
<proteinExistence type="inferred from homology"/>
<feature type="compositionally biased region" description="Basic and acidic residues" evidence="9">
    <location>
        <begin position="357"/>
        <end position="391"/>
    </location>
</feature>
<dbReference type="InterPro" id="IPR044611">
    <property type="entry name" value="E3A/B/C-like"/>
</dbReference>
<evidence type="ECO:0000256" key="7">
    <source>
        <dbReference type="PROSITE-ProRule" id="PRU00104"/>
    </source>
</evidence>
<keyword evidence="13" id="KW-1185">Reference proteome</keyword>
<evidence type="ECO:0000313" key="13">
    <source>
        <dbReference type="Proteomes" id="UP001445335"/>
    </source>
</evidence>
<dbReference type="Proteomes" id="UP001445335">
    <property type="component" value="Unassembled WGS sequence"/>
</dbReference>
<comment type="caution">
    <text evidence="12">The sequence shown here is derived from an EMBL/GenBank/DDBJ whole genome shotgun (WGS) entry which is preliminary data.</text>
</comment>
<dbReference type="Gene3D" id="3.30.2410.10">
    <property type="entry name" value="Hect, E3 ligase catalytic domain"/>
    <property type="match status" value="1"/>
</dbReference>
<feature type="compositionally biased region" description="Gly residues" evidence="9">
    <location>
        <begin position="450"/>
        <end position="459"/>
    </location>
</feature>
<feature type="compositionally biased region" description="Gly residues" evidence="9">
    <location>
        <begin position="243"/>
        <end position="253"/>
    </location>
</feature>
<gene>
    <name evidence="12" type="ORF">WJX81_001168</name>
</gene>
<dbReference type="InterPro" id="IPR000569">
    <property type="entry name" value="HECT_dom"/>
</dbReference>
<dbReference type="SUPFAM" id="SSF54928">
    <property type="entry name" value="RNA-binding domain, RBD"/>
    <property type="match status" value="1"/>
</dbReference>
<dbReference type="Gene3D" id="3.30.2160.10">
    <property type="entry name" value="Hect, E3 ligase catalytic domain"/>
    <property type="match status" value="1"/>
</dbReference>
<dbReference type="PANTHER" id="PTHR45700:SF6">
    <property type="entry name" value="E3 UBIQUITIN-PROTEIN LIGASE UPL6"/>
    <property type="match status" value="1"/>
</dbReference>
<feature type="region of interest" description="Disordered" evidence="9">
    <location>
        <begin position="938"/>
        <end position="958"/>
    </location>
</feature>
<dbReference type="InterPro" id="IPR035979">
    <property type="entry name" value="RBD_domain_sf"/>
</dbReference>
<evidence type="ECO:0000256" key="2">
    <source>
        <dbReference type="ARBA" id="ARBA00012485"/>
    </source>
</evidence>
<evidence type="ECO:0000256" key="9">
    <source>
        <dbReference type="SAM" id="MobiDB-lite"/>
    </source>
</evidence>
<keyword evidence="3" id="KW-0808">Transferase</keyword>
<feature type="region of interest" description="Disordered" evidence="9">
    <location>
        <begin position="157"/>
        <end position="498"/>
    </location>
</feature>
<feature type="active site" description="Glycyl thioester intermediate" evidence="7">
    <location>
        <position position="1429"/>
    </location>
</feature>
<dbReference type="SMART" id="SM00360">
    <property type="entry name" value="RRM"/>
    <property type="match status" value="1"/>
</dbReference>
<dbReference type="FunFam" id="3.30.2160.10:FF:000002">
    <property type="entry name" value="Putative Ubiquitin-protein ligase E3C"/>
    <property type="match status" value="1"/>
</dbReference>
<dbReference type="GO" id="GO:0006511">
    <property type="term" value="P:ubiquitin-dependent protein catabolic process"/>
    <property type="evidence" value="ECO:0007669"/>
    <property type="project" value="TreeGrafter"/>
</dbReference>
<reference evidence="12 13" key="1">
    <citation type="journal article" date="2024" name="Nat. Commun.">
        <title>Phylogenomics reveals the evolutionary origins of lichenization in chlorophyte algae.</title>
        <authorList>
            <person name="Puginier C."/>
            <person name="Libourel C."/>
            <person name="Otte J."/>
            <person name="Skaloud P."/>
            <person name="Haon M."/>
            <person name="Grisel S."/>
            <person name="Petersen M."/>
            <person name="Berrin J.G."/>
            <person name="Delaux P.M."/>
            <person name="Dal Grande F."/>
            <person name="Keller J."/>
        </authorList>
    </citation>
    <scope>NUCLEOTIDE SEQUENCE [LARGE SCALE GENOMIC DNA]</scope>
    <source>
        <strain evidence="12 13">SAG 245.80</strain>
    </source>
</reference>
<feature type="compositionally biased region" description="Polar residues" evidence="9">
    <location>
        <begin position="430"/>
        <end position="440"/>
    </location>
</feature>
<evidence type="ECO:0000256" key="3">
    <source>
        <dbReference type="ARBA" id="ARBA00022679"/>
    </source>
</evidence>
<dbReference type="GO" id="GO:0003723">
    <property type="term" value="F:RNA binding"/>
    <property type="evidence" value="ECO:0007669"/>
    <property type="project" value="UniProtKB-UniRule"/>
</dbReference>
<feature type="domain" description="RRM" evidence="10">
    <location>
        <begin position="84"/>
        <end position="160"/>
    </location>
</feature>
<accession>A0AAW1SEB7</accession>
<keyword evidence="8" id="KW-0694">RNA-binding</keyword>
<evidence type="ECO:0000259" key="10">
    <source>
        <dbReference type="PROSITE" id="PS50102"/>
    </source>
</evidence>
<name>A0AAW1SEB7_9CHLO</name>
<dbReference type="Pfam" id="PF00632">
    <property type="entry name" value="HECT"/>
    <property type="match status" value="1"/>
</dbReference>
<keyword evidence="4 7" id="KW-0833">Ubl conjugation pathway</keyword>
<dbReference type="GO" id="GO:0061630">
    <property type="term" value="F:ubiquitin protein ligase activity"/>
    <property type="evidence" value="ECO:0007669"/>
    <property type="project" value="UniProtKB-EC"/>
</dbReference>
<evidence type="ECO:0000256" key="6">
    <source>
        <dbReference type="ARBA" id="ARBA00061247"/>
    </source>
</evidence>
<dbReference type="Gene3D" id="3.30.70.330">
    <property type="match status" value="1"/>
</dbReference>